<keyword evidence="14" id="KW-1185">Reference proteome</keyword>
<gene>
    <name evidence="11 13" type="primary">ligA</name>
    <name evidence="13" type="ORF">DAY19_04480</name>
</gene>
<dbReference type="SUPFAM" id="SSF56091">
    <property type="entry name" value="DNA ligase/mRNA capping enzyme, catalytic domain"/>
    <property type="match status" value="1"/>
</dbReference>
<feature type="binding site" evidence="11">
    <location>
        <position position="147"/>
    </location>
    <ligand>
        <name>NAD(+)</name>
        <dbReference type="ChEBI" id="CHEBI:57540"/>
    </ligand>
</feature>
<feature type="active site" description="N6-AMP-lysine intermediate" evidence="11">
    <location>
        <position position="92"/>
    </location>
</feature>
<dbReference type="Pfam" id="PF00533">
    <property type="entry name" value="BRCT"/>
    <property type="match status" value="1"/>
</dbReference>
<dbReference type="NCBIfam" id="NF005932">
    <property type="entry name" value="PRK07956.1"/>
    <property type="match status" value="1"/>
</dbReference>
<feature type="binding site" evidence="11">
    <location>
        <position position="282"/>
    </location>
    <ligand>
        <name>NAD(+)</name>
        <dbReference type="ChEBI" id="CHEBI:57540"/>
    </ligand>
</feature>
<dbReference type="InterPro" id="IPR013839">
    <property type="entry name" value="DNAligase_adenylation"/>
</dbReference>
<dbReference type="SUPFAM" id="SSF47781">
    <property type="entry name" value="RuvA domain 2-like"/>
    <property type="match status" value="1"/>
</dbReference>
<evidence type="ECO:0000256" key="6">
    <source>
        <dbReference type="ARBA" id="ARBA00022833"/>
    </source>
</evidence>
<comment type="function">
    <text evidence="1 11">DNA ligase that catalyzes the formation of phosphodiester linkages between 5'-phosphoryl and 3'-hydroxyl groups in double-stranded DNA using NAD as a coenzyme and as the energy source for the reaction. It is essential for DNA replication and repair of damaged DNA.</text>
</comment>
<feature type="binding site" evidence="11">
    <location>
        <position position="393"/>
    </location>
    <ligand>
        <name>Zn(2+)</name>
        <dbReference type="ChEBI" id="CHEBI:29105"/>
    </ligand>
</feature>
<dbReference type="Proteomes" id="UP000443582">
    <property type="component" value="Unassembled WGS sequence"/>
</dbReference>
<feature type="binding site" evidence="11">
    <location>
        <position position="372"/>
    </location>
    <ligand>
        <name>Zn(2+)</name>
        <dbReference type="ChEBI" id="CHEBI:29105"/>
    </ligand>
</feature>
<keyword evidence="7 11" id="KW-0460">Magnesium</keyword>
<dbReference type="PIRSF" id="PIRSF001604">
    <property type="entry name" value="LigA"/>
    <property type="match status" value="1"/>
</dbReference>
<dbReference type="Gene3D" id="1.10.287.610">
    <property type="entry name" value="Helix hairpin bin"/>
    <property type="match status" value="1"/>
</dbReference>
<protein>
    <recommendedName>
        <fullName evidence="11">DNA ligase</fullName>
        <ecNumber evidence="11">6.5.1.2</ecNumber>
    </recommendedName>
    <alternativeName>
        <fullName evidence="11">Polydeoxyribonucleotide synthase [NAD(+)]</fullName>
    </alternativeName>
</protein>
<dbReference type="SMART" id="SM00532">
    <property type="entry name" value="LIGANc"/>
    <property type="match status" value="1"/>
</dbReference>
<comment type="similarity">
    <text evidence="11">Belongs to the NAD-dependent DNA ligase family. LigA subfamily.</text>
</comment>
<organism evidence="13 14">
    <name type="scientific">Halobacteriovorax vibrionivorans</name>
    <dbReference type="NCBI Taxonomy" id="2152716"/>
    <lineage>
        <taxon>Bacteria</taxon>
        <taxon>Pseudomonadati</taxon>
        <taxon>Bdellovibrionota</taxon>
        <taxon>Bacteriovoracia</taxon>
        <taxon>Bacteriovoracales</taxon>
        <taxon>Halobacteriovoraceae</taxon>
        <taxon>Halobacteriovorax</taxon>
    </lineage>
</organism>
<keyword evidence="5 11" id="KW-0227">DNA damage</keyword>
<dbReference type="SUPFAM" id="SSF52113">
    <property type="entry name" value="BRCT domain"/>
    <property type="match status" value="1"/>
</dbReference>
<accession>A0ABY0IJC9</accession>
<sequence length="629" mass="70623">MNKIKLLEDQIKYHKALYYRGEPEISDIAYDKIEDELREIDPDNPVLNLVGSTISSLEKVKHDKKMLSLGKTYKIDELINWAKDYEVLGIYKVDGVSCSLIYENGKLVIGKTRGDGTFGENITQKVQWMKGVPSSIQDKERIEIRGEMYCDEESFFKLSEAMISQGLEKPTSQRNIVAGLVGRKENINLCSFINFKAFDVLGIDFDKEEQKYHHLQEQGFDILEYEIMKSKKDFEASIEDAKDFMANGDYLIDGLVFVYNDIKLHHELGETAHHPRYKMAFKFPGETVQTILKSITWQVSRNGILTPVGEVEPVSISGAVVSRVTLHNFGMVKQHNLKAGDKIEIIRSGEVIPKFLQTIKESENDFSVPTHCPSCDAPVKQVDIRIICDNPACPAQVKEVILNFIQKIGIDDLSSKRLEEMIRRKLVTKIEDLYNLNIDKLIELDKVKEKLATKLLTSIEKSKKADLITFLSALGITGGAYNKCEKVVEGGFDSIEKLLAMTAEQLQGLEGFAEKSATTFVNSLQEKKDLIKNLQEIGFTFEVIENDTGSSLAGIKICITGSLSRKRSEIEKDIKAAGGTPVSSVSKNTDILLTNETEAKSSKYKKALELGITIKTEDEVMGMINGQKE</sequence>
<feature type="binding site" evidence="11">
    <location>
        <position position="388"/>
    </location>
    <ligand>
        <name>Zn(2+)</name>
        <dbReference type="ChEBI" id="CHEBI:29105"/>
    </ligand>
</feature>
<evidence type="ECO:0000313" key="13">
    <source>
        <dbReference type="EMBL" id="RZF23033.1"/>
    </source>
</evidence>
<keyword evidence="8 11" id="KW-0520">NAD</keyword>
<dbReference type="PROSITE" id="PS50172">
    <property type="entry name" value="BRCT"/>
    <property type="match status" value="1"/>
</dbReference>
<dbReference type="Gene3D" id="1.10.150.20">
    <property type="entry name" value="5' to 3' exonuclease, C-terminal subdomain"/>
    <property type="match status" value="2"/>
</dbReference>
<dbReference type="RefSeq" id="WP_114705976.1">
    <property type="nucleotide sequence ID" value="NZ_QDKL01000001.1"/>
</dbReference>
<dbReference type="InterPro" id="IPR001679">
    <property type="entry name" value="DNA_ligase"/>
</dbReference>
<dbReference type="CDD" id="cd17748">
    <property type="entry name" value="BRCT_DNA_ligase_like"/>
    <property type="match status" value="1"/>
</dbReference>
<dbReference type="PROSITE" id="PS01055">
    <property type="entry name" value="DNA_LIGASE_N1"/>
    <property type="match status" value="1"/>
</dbReference>
<evidence type="ECO:0000259" key="12">
    <source>
        <dbReference type="PROSITE" id="PS50172"/>
    </source>
</evidence>
<dbReference type="Pfam" id="PF03120">
    <property type="entry name" value="OB_DNA_ligase"/>
    <property type="match status" value="1"/>
</dbReference>
<evidence type="ECO:0000256" key="4">
    <source>
        <dbReference type="ARBA" id="ARBA00022723"/>
    </source>
</evidence>
<dbReference type="Gene3D" id="3.30.470.30">
    <property type="entry name" value="DNA ligase/mRNA capping enzyme"/>
    <property type="match status" value="1"/>
</dbReference>
<evidence type="ECO:0000256" key="8">
    <source>
        <dbReference type="ARBA" id="ARBA00023027"/>
    </source>
</evidence>
<comment type="caution">
    <text evidence="11">Lacks conserved residue(s) required for the propagation of feature annotation.</text>
</comment>
<dbReference type="Gene3D" id="3.40.50.10190">
    <property type="entry name" value="BRCT domain"/>
    <property type="match status" value="1"/>
</dbReference>
<reference evidence="14" key="1">
    <citation type="journal article" date="2019" name="Int. J. Syst. Evol. Microbiol.">
        <title>Halobacteriovorax valvorus sp. nov., a novel prokaryotic predator isolated from coastal seawater of China.</title>
        <authorList>
            <person name="Chen M.-X."/>
        </authorList>
    </citation>
    <scope>NUCLEOTIDE SEQUENCE [LARGE SCALE GENOMIC DNA]</scope>
    <source>
        <strain evidence="14">BL9</strain>
    </source>
</reference>
<dbReference type="InterPro" id="IPR004150">
    <property type="entry name" value="NAD_DNA_ligase_OB"/>
</dbReference>
<keyword evidence="4 11" id="KW-0479">Metal-binding</keyword>
<dbReference type="NCBIfam" id="TIGR00575">
    <property type="entry name" value="dnlj"/>
    <property type="match status" value="1"/>
</dbReference>
<dbReference type="InterPro" id="IPR001357">
    <property type="entry name" value="BRCT_dom"/>
</dbReference>
<dbReference type="InterPro" id="IPR013840">
    <property type="entry name" value="DNAligase_N"/>
</dbReference>
<feature type="binding site" evidence="11">
    <location>
        <begin position="27"/>
        <end position="31"/>
    </location>
    <ligand>
        <name>NAD(+)</name>
        <dbReference type="ChEBI" id="CHEBI:57540"/>
    </ligand>
</feature>
<dbReference type="HAMAP" id="MF_01588">
    <property type="entry name" value="DNA_ligase_A"/>
    <property type="match status" value="1"/>
</dbReference>
<evidence type="ECO:0000256" key="7">
    <source>
        <dbReference type="ARBA" id="ARBA00022842"/>
    </source>
</evidence>
<comment type="cofactor">
    <cofactor evidence="11">
        <name>Mg(2+)</name>
        <dbReference type="ChEBI" id="CHEBI:18420"/>
    </cofactor>
    <cofactor evidence="11">
        <name>Mn(2+)</name>
        <dbReference type="ChEBI" id="CHEBI:29035"/>
    </cofactor>
</comment>
<keyword evidence="6 11" id="KW-0862">Zinc</keyword>
<comment type="catalytic activity">
    <reaction evidence="10 11">
        <text>NAD(+) + (deoxyribonucleotide)n-3'-hydroxyl + 5'-phospho-(deoxyribonucleotide)m = (deoxyribonucleotide)n+m + AMP + beta-nicotinamide D-nucleotide.</text>
        <dbReference type="EC" id="6.5.1.2"/>
    </reaction>
</comment>
<comment type="caution">
    <text evidence="13">The sequence shown here is derived from an EMBL/GenBank/DDBJ whole genome shotgun (WGS) entry which is preliminary data.</text>
</comment>
<dbReference type="EMBL" id="QDKL01000001">
    <property type="protein sequence ID" value="RZF23033.1"/>
    <property type="molecule type" value="Genomic_DNA"/>
</dbReference>
<dbReference type="Pfam" id="PF14520">
    <property type="entry name" value="HHH_5"/>
    <property type="match status" value="1"/>
</dbReference>
<keyword evidence="9 11" id="KW-0234">DNA repair</keyword>
<evidence type="ECO:0000256" key="2">
    <source>
        <dbReference type="ARBA" id="ARBA00022598"/>
    </source>
</evidence>
<evidence type="ECO:0000313" key="14">
    <source>
        <dbReference type="Proteomes" id="UP000443582"/>
    </source>
</evidence>
<keyword evidence="2 11" id="KW-0436">Ligase</keyword>
<evidence type="ECO:0000256" key="9">
    <source>
        <dbReference type="ARBA" id="ARBA00023204"/>
    </source>
</evidence>
<dbReference type="GO" id="GO:0003911">
    <property type="term" value="F:DNA ligase (NAD+) activity"/>
    <property type="evidence" value="ECO:0007669"/>
    <property type="project" value="UniProtKB-EC"/>
</dbReference>
<evidence type="ECO:0000256" key="3">
    <source>
        <dbReference type="ARBA" id="ARBA00022705"/>
    </source>
</evidence>
<feature type="binding site" evidence="11">
    <location>
        <position position="375"/>
    </location>
    <ligand>
        <name>Zn(2+)</name>
        <dbReference type="ChEBI" id="CHEBI:29105"/>
    </ligand>
</feature>
<evidence type="ECO:0000256" key="1">
    <source>
        <dbReference type="ARBA" id="ARBA00004067"/>
    </source>
</evidence>
<dbReference type="SMART" id="SM00292">
    <property type="entry name" value="BRCT"/>
    <property type="match status" value="1"/>
</dbReference>
<dbReference type="InterPro" id="IPR018239">
    <property type="entry name" value="DNA_ligase_AS"/>
</dbReference>
<dbReference type="Pfam" id="PF01653">
    <property type="entry name" value="DNA_ligase_aden"/>
    <property type="match status" value="1"/>
</dbReference>
<dbReference type="Gene3D" id="2.40.50.140">
    <property type="entry name" value="Nucleic acid-binding proteins"/>
    <property type="match status" value="1"/>
</dbReference>
<dbReference type="InterPro" id="IPR010994">
    <property type="entry name" value="RuvA_2-like"/>
</dbReference>
<evidence type="ECO:0000256" key="11">
    <source>
        <dbReference type="HAMAP-Rule" id="MF_01588"/>
    </source>
</evidence>
<evidence type="ECO:0000256" key="5">
    <source>
        <dbReference type="ARBA" id="ARBA00022763"/>
    </source>
</evidence>
<dbReference type="InterPro" id="IPR036420">
    <property type="entry name" value="BRCT_dom_sf"/>
</dbReference>
<keyword evidence="3 11" id="KW-0235">DNA replication</keyword>
<proteinExistence type="inferred from homology"/>
<evidence type="ECO:0000256" key="10">
    <source>
        <dbReference type="ARBA" id="ARBA00034005"/>
    </source>
</evidence>
<dbReference type="EC" id="6.5.1.2" evidence="11"/>
<feature type="binding site" evidence="11">
    <location>
        <position position="113"/>
    </location>
    <ligand>
        <name>NAD(+)</name>
        <dbReference type="ChEBI" id="CHEBI:57540"/>
    </ligand>
</feature>
<dbReference type="SUPFAM" id="SSF50249">
    <property type="entry name" value="Nucleic acid-binding proteins"/>
    <property type="match status" value="1"/>
</dbReference>
<keyword evidence="11" id="KW-0464">Manganese</keyword>
<dbReference type="InterPro" id="IPR012340">
    <property type="entry name" value="NA-bd_OB-fold"/>
</dbReference>
<feature type="binding site" evidence="11">
    <location>
        <begin position="68"/>
        <end position="69"/>
    </location>
    <ligand>
        <name>NAD(+)</name>
        <dbReference type="ChEBI" id="CHEBI:57540"/>
    </ligand>
</feature>
<feature type="domain" description="BRCT" evidence="12">
    <location>
        <begin position="547"/>
        <end position="629"/>
    </location>
</feature>
<name>A0ABY0IJC9_9BACT</name>